<dbReference type="InterPro" id="IPR015259">
    <property type="entry name" value="Methyl-teptahyd_DH_N"/>
</dbReference>
<evidence type="ECO:0000259" key="4">
    <source>
        <dbReference type="Pfam" id="PF01488"/>
    </source>
</evidence>
<keyword evidence="1" id="KW-0521">NADP</keyword>
<dbReference type="GO" id="GO:0016491">
    <property type="term" value="F:oxidoreductase activity"/>
    <property type="evidence" value="ECO:0007669"/>
    <property type="project" value="UniProtKB-KW"/>
</dbReference>
<evidence type="ECO:0000256" key="2">
    <source>
        <dbReference type="ARBA" id="ARBA00023002"/>
    </source>
</evidence>
<dbReference type="SUPFAM" id="SSF51735">
    <property type="entry name" value="NAD(P)-binding Rossmann-fold domains"/>
    <property type="match status" value="1"/>
</dbReference>
<reference evidence="6 7" key="1">
    <citation type="submission" date="2018-02" db="EMBL/GenBank/DDBJ databases">
        <title>Comparative genomes isolates from brazilian mangrove.</title>
        <authorList>
            <person name="Araujo J.E."/>
            <person name="Taketani R.G."/>
            <person name="Silva M.C.P."/>
            <person name="Loureco M.V."/>
            <person name="Andreote F.D."/>
        </authorList>
    </citation>
    <scope>NUCLEOTIDE SEQUENCE [LARGE SCALE GENOMIC DNA]</scope>
    <source>
        <strain evidence="6 7">NAP PRIS-MGV</strain>
    </source>
</reference>
<dbReference type="Gene3D" id="3.40.50.10280">
    <property type="entry name" value="Methylene-tetrahydromethanopterin dehydrogenase, N-terminal domain"/>
    <property type="match status" value="1"/>
</dbReference>
<dbReference type="OrthoDB" id="6180at2"/>
<feature type="domain" description="Quinate/shikimate 5-dehydrogenase/glutamyl-tRNA reductase" evidence="4">
    <location>
        <begin position="114"/>
        <end position="222"/>
    </location>
</feature>
<dbReference type="InterPro" id="IPR037089">
    <property type="entry name" value="Methyl-teptahyd_DH_N_sf"/>
</dbReference>
<comment type="caution">
    <text evidence="6">The sequence shown here is derived from an EMBL/GenBank/DDBJ whole genome shotgun (WGS) entry which is preliminary data.</text>
</comment>
<dbReference type="RefSeq" id="WP_105354875.1">
    <property type="nucleotide sequence ID" value="NZ_PUIB01000015.1"/>
</dbReference>
<dbReference type="InterPro" id="IPR046346">
    <property type="entry name" value="Aminoacid_DH-like_N_sf"/>
</dbReference>
<feature type="region of interest" description="Disordered" evidence="3">
    <location>
        <begin position="303"/>
        <end position="325"/>
    </location>
</feature>
<evidence type="ECO:0000259" key="5">
    <source>
        <dbReference type="Pfam" id="PF09176"/>
    </source>
</evidence>
<dbReference type="AlphaFoldDB" id="A0A2S8FTE4"/>
<dbReference type="SUPFAM" id="SSF53223">
    <property type="entry name" value="Aminoacid dehydrogenase-like, N-terminal domain"/>
    <property type="match status" value="1"/>
</dbReference>
<evidence type="ECO:0000313" key="7">
    <source>
        <dbReference type="Proteomes" id="UP000239388"/>
    </source>
</evidence>
<evidence type="ECO:0000256" key="1">
    <source>
        <dbReference type="ARBA" id="ARBA00022857"/>
    </source>
</evidence>
<protein>
    <submittedName>
        <fullName evidence="6">Bifunctional NADP-dependent methylenetetrahydromethanopterin dehydrogenase/methylenetetrahydrofolate dehydrogenase</fullName>
    </submittedName>
</protein>
<evidence type="ECO:0000256" key="3">
    <source>
        <dbReference type="SAM" id="MobiDB-lite"/>
    </source>
</evidence>
<evidence type="ECO:0000313" key="6">
    <source>
        <dbReference type="EMBL" id="PQO35451.1"/>
    </source>
</evidence>
<dbReference type="InterPro" id="IPR036291">
    <property type="entry name" value="NAD(P)-bd_dom_sf"/>
</dbReference>
<dbReference type="Proteomes" id="UP000239388">
    <property type="component" value="Unassembled WGS sequence"/>
</dbReference>
<keyword evidence="2" id="KW-0560">Oxidoreductase</keyword>
<accession>A0A2S8FTE4</accession>
<dbReference type="InterPro" id="IPR006151">
    <property type="entry name" value="Shikm_DH/Glu-tRNA_Rdtase"/>
</dbReference>
<organism evidence="6 7">
    <name type="scientific">Blastopirellula marina</name>
    <dbReference type="NCBI Taxonomy" id="124"/>
    <lineage>
        <taxon>Bacteria</taxon>
        <taxon>Pseudomonadati</taxon>
        <taxon>Planctomycetota</taxon>
        <taxon>Planctomycetia</taxon>
        <taxon>Pirellulales</taxon>
        <taxon>Pirellulaceae</taxon>
        <taxon>Blastopirellula</taxon>
    </lineage>
</organism>
<dbReference type="Gene3D" id="3.40.50.720">
    <property type="entry name" value="NAD(P)-binding Rossmann-like Domain"/>
    <property type="match status" value="1"/>
</dbReference>
<dbReference type="EMBL" id="PUIB01000015">
    <property type="protein sequence ID" value="PQO35451.1"/>
    <property type="molecule type" value="Genomic_DNA"/>
</dbReference>
<feature type="domain" description="Methylene-tetrahydromethanopterin dehydrogenase N-terminal" evidence="5">
    <location>
        <begin position="18"/>
        <end position="98"/>
    </location>
</feature>
<dbReference type="Pfam" id="PF01488">
    <property type="entry name" value="Shikimate_DH"/>
    <property type="match status" value="1"/>
</dbReference>
<gene>
    <name evidence="6" type="ORF">C5Y98_13905</name>
</gene>
<sequence>MPTAKILLQLDPDPQISVFDSVVAVDSGVDQLFRHGGVSADQVRDLVYGLIFTRSLAELKNSAIFIGGSDVSTAETLLKAAVGSFFGPMRVSILFDPNGANTTAAAAVLAAGRHHELAGAETLILAGTGPVGQRAARLLARQGARVRIASRKLEKATSVCESLKAEVAEGTFLPYAVSDEASLTAALAGVAVVIAAGAANVQLAAASALSQATDLQVLIDLNAAPPVGLEGVDPMDKAKQRDGRICYGAIGVGGTKMKIHKRALARIFEQNDLVLNAEEAYEIGRELELGRVVIFGTTASSGTIQRKTGRTAEPRSAEQGGPADA</sequence>
<proteinExistence type="predicted"/>
<name>A0A2S8FTE4_9BACT</name>
<dbReference type="Pfam" id="PF09176">
    <property type="entry name" value="Mpt_N"/>
    <property type="match status" value="1"/>
</dbReference>